<accession>A0A9P5JXD9</accession>
<proteinExistence type="predicted"/>
<dbReference type="OrthoDB" id="3247294at2759"/>
<comment type="caution">
    <text evidence="1">The sequence shown here is derived from an EMBL/GenBank/DDBJ whole genome shotgun (WGS) entry which is preliminary data.</text>
</comment>
<evidence type="ECO:0000313" key="1">
    <source>
        <dbReference type="EMBL" id="KAF8468561.1"/>
    </source>
</evidence>
<keyword evidence="2" id="KW-1185">Reference proteome</keyword>
<name>A0A9P5JXD9_9AGAM</name>
<sequence>INHVINVLVVNMVPYYQNWHMQQVVGLKGPDLAGQRRQQLLTGTRGTTCDSIQQFDSMQFHVTSESRPGAYYEINLDRSTCNCPNF</sequence>
<dbReference type="AlphaFoldDB" id="A0A9P5JXD9"/>
<reference evidence="1" key="2">
    <citation type="journal article" date="2020" name="Nat. Commun.">
        <title>Large-scale genome sequencing of mycorrhizal fungi provides insights into the early evolution of symbiotic traits.</title>
        <authorList>
            <person name="Miyauchi S."/>
            <person name="Kiss E."/>
            <person name="Kuo A."/>
            <person name="Drula E."/>
            <person name="Kohler A."/>
            <person name="Sanchez-Garcia M."/>
            <person name="Morin E."/>
            <person name="Andreopoulos B."/>
            <person name="Barry K.W."/>
            <person name="Bonito G."/>
            <person name="Buee M."/>
            <person name="Carver A."/>
            <person name="Chen C."/>
            <person name="Cichocki N."/>
            <person name="Clum A."/>
            <person name="Culley D."/>
            <person name="Crous P.W."/>
            <person name="Fauchery L."/>
            <person name="Girlanda M."/>
            <person name="Hayes R.D."/>
            <person name="Keri Z."/>
            <person name="LaButti K."/>
            <person name="Lipzen A."/>
            <person name="Lombard V."/>
            <person name="Magnuson J."/>
            <person name="Maillard F."/>
            <person name="Murat C."/>
            <person name="Nolan M."/>
            <person name="Ohm R.A."/>
            <person name="Pangilinan J."/>
            <person name="Pereira M.F."/>
            <person name="Perotto S."/>
            <person name="Peter M."/>
            <person name="Pfister S."/>
            <person name="Riley R."/>
            <person name="Sitrit Y."/>
            <person name="Stielow J.B."/>
            <person name="Szollosi G."/>
            <person name="Zifcakova L."/>
            <person name="Stursova M."/>
            <person name="Spatafora J.W."/>
            <person name="Tedersoo L."/>
            <person name="Vaario L.M."/>
            <person name="Yamada A."/>
            <person name="Yan M."/>
            <person name="Wang P."/>
            <person name="Xu J."/>
            <person name="Bruns T."/>
            <person name="Baldrian P."/>
            <person name="Vilgalys R."/>
            <person name="Dunand C."/>
            <person name="Henrissat B."/>
            <person name="Grigoriev I.V."/>
            <person name="Hibbett D."/>
            <person name="Nagy L.G."/>
            <person name="Martin F.M."/>
        </authorList>
    </citation>
    <scope>NUCLEOTIDE SEQUENCE</scope>
    <source>
        <strain evidence="1">Prilba</strain>
    </source>
</reference>
<dbReference type="Proteomes" id="UP000759537">
    <property type="component" value="Unassembled WGS sequence"/>
</dbReference>
<evidence type="ECO:0000313" key="2">
    <source>
        <dbReference type="Proteomes" id="UP000759537"/>
    </source>
</evidence>
<feature type="non-terminal residue" evidence="1">
    <location>
        <position position="1"/>
    </location>
</feature>
<organism evidence="1 2">
    <name type="scientific">Russula ochroleuca</name>
    <dbReference type="NCBI Taxonomy" id="152965"/>
    <lineage>
        <taxon>Eukaryota</taxon>
        <taxon>Fungi</taxon>
        <taxon>Dikarya</taxon>
        <taxon>Basidiomycota</taxon>
        <taxon>Agaricomycotina</taxon>
        <taxon>Agaricomycetes</taxon>
        <taxon>Russulales</taxon>
        <taxon>Russulaceae</taxon>
        <taxon>Russula</taxon>
    </lineage>
</organism>
<gene>
    <name evidence="1" type="ORF">DFH94DRAFT_617550</name>
</gene>
<dbReference type="EMBL" id="WHVB01000031">
    <property type="protein sequence ID" value="KAF8468561.1"/>
    <property type="molecule type" value="Genomic_DNA"/>
</dbReference>
<feature type="non-terminal residue" evidence="1">
    <location>
        <position position="86"/>
    </location>
</feature>
<protein>
    <submittedName>
        <fullName evidence="1">Uncharacterized protein</fullName>
    </submittedName>
</protein>
<reference evidence="1" key="1">
    <citation type="submission" date="2019-10" db="EMBL/GenBank/DDBJ databases">
        <authorList>
            <consortium name="DOE Joint Genome Institute"/>
            <person name="Kuo A."/>
            <person name="Miyauchi S."/>
            <person name="Kiss E."/>
            <person name="Drula E."/>
            <person name="Kohler A."/>
            <person name="Sanchez-Garcia M."/>
            <person name="Andreopoulos B."/>
            <person name="Barry K.W."/>
            <person name="Bonito G."/>
            <person name="Buee M."/>
            <person name="Carver A."/>
            <person name="Chen C."/>
            <person name="Cichocki N."/>
            <person name="Clum A."/>
            <person name="Culley D."/>
            <person name="Crous P.W."/>
            <person name="Fauchery L."/>
            <person name="Girlanda M."/>
            <person name="Hayes R."/>
            <person name="Keri Z."/>
            <person name="LaButti K."/>
            <person name="Lipzen A."/>
            <person name="Lombard V."/>
            <person name="Magnuson J."/>
            <person name="Maillard F."/>
            <person name="Morin E."/>
            <person name="Murat C."/>
            <person name="Nolan M."/>
            <person name="Ohm R."/>
            <person name="Pangilinan J."/>
            <person name="Pereira M."/>
            <person name="Perotto S."/>
            <person name="Peter M."/>
            <person name="Riley R."/>
            <person name="Sitrit Y."/>
            <person name="Stielow B."/>
            <person name="Szollosi G."/>
            <person name="Zifcakova L."/>
            <person name="Stursova M."/>
            <person name="Spatafora J.W."/>
            <person name="Tedersoo L."/>
            <person name="Vaario L.-M."/>
            <person name="Yamada A."/>
            <person name="Yan M."/>
            <person name="Wang P."/>
            <person name="Xu J."/>
            <person name="Bruns T."/>
            <person name="Baldrian P."/>
            <person name="Vilgalys R."/>
            <person name="Henrissat B."/>
            <person name="Grigoriev I.V."/>
            <person name="Hibbett D."/>
            <person name="Nagy L.G."/>
            <person name="Martin F.M."/>
        </authorList>
    </citation>
    <scope>NUCLEOTIDE SEQUENCE</scope>
    <source>
        <strain evidence="1">Prilba</strain>
    </source>
</reference>